<dbReference type="PROSITE" id="PS51031">
    <property type="entry name" value="BESS"/>
    <property type="match status" value="1"/>
</dbReference>
<feature type="domain" description="BESS" evidence="3">
    <location>
        <begin position="81"/>
        <end position="120"/>
    </location>
</feature>
<comment type="subcellular location">
    <subcellularLocation>
        <location evidence="1">Nucleus</location>
    </subcellularLocation>
</comment>
<dbReference type="EMBL" id="WIXP02000006">
    <property type="protein sequence ID" value="KAF6208917.1"/>
    <property type="molecule type" value="Genomic_DNA"/>
</dbReference>
<keyword evidence="5" id="KW-1185">Reference proteome</keyword>
<reference evidence="4" key="1">
    <citation type="journal article" date="2021" name="Mol. Ecol. Resour.">
        <title>Apolygus lucorum genome provides insights into omnivorousness and mesophyll feeding.</title>
        <authorList>
            <person name="Liu Y."/>
            <person name="Liu H."/>
            <person name="Wang H."/>
            <person name="Huang T."/>
            <person name="Liu B."/>
            <person name="Yang B."/>
            <person name="Yin L."/>
            <person name="Li B."/>
            <person name="Zhang Y."/>
            <person name="Zhang S."/>
            <person name="Jiang F."/>
            <person name="Zhang X."/>
            <person name="Ren Y."/>
            <person name="Wang B."/>
            <person name="Wang S."/>
            <person name="Lu Y."/>
            <person name="Wu K."/>
            <person name="Fan W."/>
            <person name="Wang G."/>
        </authorList>
    </citation>
    <scope>NUCLEOTIDE SEQUENCE</scope>
    <source>
        <strain evidence="4">12Hb</strain>
    </source>
</reference>
<protein>
    <recommendedName>
        <fullName evidence="3">BESS domain-containing protein</fullName>
    </recommendedName>
</protein>
<evidence type="ECO:0000259" key="3">
    <source>
        <dbReference type="PROSITE" id="PS51031"/>
    </source>
</evidence>
<keyword evidence="1" id="KW-0539">Nucleus</keyword>
<evidence type="ECO:0000256" key="2">
    <source>
        <dbReference type="SAM" id="MobiDB-lite"/>
    </source>
</evidence>
<dbReference type="GO" id="GO:0003677">
    <property type="term" value="F:DNA binding"/>
    <property type="evidence" value="ECO:0007669"/>
    <property type="project" value="InterPro"/>
</dbReference>
<sequence>MTNGIHVLPDHHGYAPQMREEPLMDVPSGYEDEHFILIKEEPGCEKETSRLLAMKHLASNDDTEEPQIDPISGDPIPLELDEDDLKYFRSLVPDLIRLTPELKQVFRIKVENVLKELVSPNH</sequence>
<evidence type="ECO:0000313" key="4">
    <source>
        <dbReference type="EMBL" id="KAF6208917.1"/>
    </source>
</evidence>
<name>A0A8S9XIW9_APOLU</name>
<comment type="caution">
    <text evidence="4">The sequence shown here is derived from an EMBL/GenBank/DDBJ whole genome shotgun (WGS) entry which is preliminary data.</text>
</comment>
<evidence type="ECO:0000313" key="5">
    <source>
        <dbReference type="Proteomes" id="UP000466442"/>
    </source>
</evidence>
<dbReference type="GO" id="GO:0005634">
    <property type="term" value="C:nucleus"/>
    <property type="evidence" value="ECO:0007669"/>
    <property type="project" value="UniProtKB-SubCell"/>
</dbReference>
<accession>A0A8S9XIW9</accession>
<proteinExistence type="predicted"/>
<organism evidence="4 5">
    <name type="scientific">Apolygus lucorum</name>
    <name type="common">Small green plant bug</name>
    <name type="synonym">Lygocoris lucorum</name>
    <dbReference type="NCBI Taxonomy" id="248454"/>
    <lineage>
        <taxon>Eukaryota</taxon>
        <taxon>Metazoa</taxon>
        <taxon>Ecdysozoa</taxon>
        <taxon>Arthropoda</taxon>
        <taxon>Hexapoda</taxon>
        <taxon>Insecta</taxon>
        <taxon>Pterygota</taxon>
        <taxon>Neoptera</taxon>
        <taxon>Paraneoptera</taxon>
        <taxon>Hemiptera</taxon>
        <taxon>Heteroptera</taxon>
        <taxon>Panheteroptera</taxon>
        <taxon>Cimicomorpha</taxon>
        <taxon>Miridae</taxon>
        <taxon>Mirini</taxon>
        <taxon>Apolygus</taxon>
    </lineage>
</organism>
<feature type="region of interest" description="Disordered" evidence="2">
    <location>
        <begin position="1"/>
        <end position="20"/>
    </location>
</feature>
<dbReference type="AlphaFoldDB" id="A0A8S9XIW9"/>
<evidence type="ECO:0000256" key="1">
    <source>
        <dbReference type="PROSITE-ProRule" id="PRU00371"/>
    </source>
</evidence>
<dbReference type="Proteomes" id="UP000466442">
    <property type="component" value="Unassembled WGS sequence"/>
</dbReference>
<feature type="compositionally biased region" description="Basic and acidic residues" evidence="2">
    <location>
        <begin position="8"/>
        <end position="20"/>
    </location>
</feature>
<gene>
    <name evidence="4" type="ORF">GE061_014659</name>
</gene>
<dbReference type="InterPro" id="IPR004210">
    <property type="entry name" value="BESS_motif"/>
</dbReference>